<gene>
    <name evidence="1" type="ORF">GCM10010394_05850</name>
</gene>
<dbReference type="EMBL" id="BAAACA010000004">
    <property type="protein sequence ID" value="GAA0580099.1"/>
    <property type="molecule type" value="Genomic_DNA"/>
</dbReference>
<dbReference type="RefSeq" id="WP_344069602.1">
    <property type="nucleotide sequence ID" value="NZ_BAAACA010000004.1"/>
</dbReference>
<dbReference type="PROSITE" id="PS51318">
    <property type="entry name" value="TAT"/>
    <property type="match status" value="1"/>
</dbReference>
<proteinExistence type="predicted"/>
<sequence length="238" mass="24532">MSDVLTQSTGLGRRRFLVAGAGVAGGAALVAGGMPGTAVAAPAPAVPAVPAAPAAKEWQGRTSANGWPVVGTAPSHRVEGAGGVSFASLDGDVATVLTHVVRRYHYEIHTLGVHDLAGHTTGRAVAAPYESNYLSGTAVAIRPLLYPVRARDGFFPHELVVVRDILADLEGVVKWGGDLAVPKESHFQIDVRPGDSGLRRVAAKLRGWELKPGEGAGAVDALAPGRLKAAKALAARQR</sequence>
<organism evidence="1 2">
    <name type="scientific">Streptomyces crystallinus</name>
    <dbReference type="NCBI Taxonomy" id="68191"/>
    <lineage>
        <taxon>Bacteria</taxon>
        <taxon>Bacillati</taxon>
        <taxon>Actinomycetota</taxon>
        <taxon>Actinomycetes</taxon>
        <taxon>Kitasatosporales</taxon>
        <taxon>Streptomycetaceae</taxon>
        <taxon>Streptomyces</taxon>
    </lineage>
</organism>
<protein>
    <submittedName>
        <fullName evidence="1">Uncharacterized protein</fullName>
    </submittedName>
</protein>
<dbReference type="InterPro" id="IPR006311">
    <property type="entry name" value="TAT_signal"/>
</dbReference>
<name>A0ABN1F1S7_9ACTN</name>
<accession>A0ABN1F1S7</accession>
<evidence type="ECO:0000313" key="1">
    <source>
        <dbReference type="EMBL" id="GAA0580099.1"/>
    </source>
</evidence>
<dbReference type="Proteomes" id="UP001500668">
    <property type="component" value="Unassembled WGS sequence"/>
</dbReference>
<reference evidence="1 2" key="1">
    <citation type="journal article" date="2019" name="Int. J. Syst. Evol. Microbiol.">
        <title>The Global Catalogue of Microorganisms (GCM) 10K type strain sequencing project: providing services to taxonomists for standard genome sequencing and annotation.</title>
        <authorList>
            <consortium name="The Broad Institute Genomics Platform"/>
            <consortium name="The Broad Institute Genome Sequencing Center for Infectious Disease"/>
            <person name="Wu L."/>
            <person name="Ma J."/>
        </authorList>
    </citation>
    <scope>NUCLEOTIDE SEQUENCE [LARGE SCALE GENOMIC DNA]</scope>
    <source>
        <strain evidence="1 2">JCM 5067</strain>
    </source>
</reference>
<comment type="caution">
    <text evidence="1">The sequence shown here is derived from an EMBL/GenBank/DDBJ whole genome shotgun (WGS) entry which is preliminary data.</text>
</comment>
<keyword evidence="2" id="KW-1185">Reference proteome</keyword>
<evidence type="ECO:0000313" key="2">
    <source>
        <dbReference type="Proteomes" id="UP001500668"/>
    </source>
</evidence>